<feature type="signal peptide" evidence="3">
    <location>
        <begin position="1"/>
        <end position="22"/>
    </location>
</feature>
<dbReference type="PANTHER" id="PTHR48081:SF30">
    <property type="entry name" value="ACETYL-HYDROLASE LIPR-RELATED"/>
    <property type="match status" value="1"/>
</dbReference>
<dbReference type="Gene3D" id="3.40.50.1820">
    <property type="entry name" value="alpha/beta hydrolase"/>
    <property type="match status" value="1"/>
</dbReference>
<evidence type="ECO:0000259" key="4">
    <source>
        <dbReference type="Pfam" id="PF20434"/>
    </source>
</evidence>
<name>A0ABT6FIU6_9BACT</name>
<evidence type="ECO:0000313" key="6">
    <source>
        <dbReference type="Proteomes" id="UP001216907"/>
    </source>
</evidence>
<dbReference type="Pfam" id="PF20434">
    <property type="entry name" value="BD-FAE"/>
    <property type="match status" value="1"/>
</dbReference>
<dbReference type="InterPro" id="IPR029058">
    <property type="entry name" value="AB_hydrolase_fold"/>
</dbReference>
<dbReference type="InterPro" id="IPR049492">
    <property type="entry name" value="BD-FAE-like_dom"/>
</dbReference>
<dbReference type="PANTHER" id="PTHR48081">
    <property type="entry name" value="AB HYDROLASE SUPERFAMILY PROTEIN C4A8.06C"/>
    <property type="match status" value="1"/>
</dbReference>
<accession>A0ABT6FIU6</accession>
<evidence type="ECO:0000256" key="1">
    <source>
        <dbReference type="ARBA" id="ARBA00010515"/>
    </source>
</evidence>
<organism evidence="5 6">
    <name type="scientific">Paludisphaera mucosa</name>
    <dbReference type="NCBI Taxonomy" id="3030827"/>
    <lineage>
        <taxon>Bacteria</taxon>
        <taxon>Pseudomonadati</taxon>
        <taxon>Planctomycetota</taxon>
        <taxon>Planctomycetia</taxon>
        <taxon>Isosphaerales</taxon>
        <taxon>Isosphaeraceae</taxon>
        <taxon>Paludisphaera</taxon>
    </lineage>
</organism>
<dbReference type="GO" id="GO:0016787">
    <property type="term" value="F:hydrolase activity"/>
    <property type="evidence" value="ECO:0007669"/>
    <property type="project" value="UniProtKB-KW"/>
</dbReference>
<feature type="domain" description="BD-FAE-like" evidence="4">
    <location>
        <begin position="55"/>
        <end position="227"/>
    </location>
</feature>
<comment type="caution">
    <text evidence="5">The sequence shown here is derived from an EMBL/GenBank/DDBJ whole genome shotgun (WGS) entry which is preliminary data.</text>
</comment>
<evidence type="ECO:0000256" key="2">
    <source>
        <dbReference type="ARBA" id="ARBA00022801"/>
    </source>
</evidence>
<keyword evidence="6" id="KW-1185">Reference proteome</keyword>
<feature type="chain" id="PRO_5045722454" evidence="3">
    <location>
        <begin position="23"/>
        <end position="282"/>
    </location>
</feature>
<comment type="similarity">
    <text evidence="1">Belongs to the 'GDXG' lipolytic enzyme family.</text>
</comment>
<dbReference type="RefSeq" id="WP_277863778.1">
    <property type="nucleotide sequence ID" value="NZ_JARRAG010000002.1"/>
</dbReference>
<proteinExistence type="inferred from homology"/>
<sequence length="282" mass="29665">MRTSVGRLLGALGLVLGLVAGAAAGEEPATKEFVYKTAPQGPLKVVVTYPPGWKATDARPGIVFFFGGGWTNGDVKQFAEQAEHLARRGMVAARADYRVKSRQGVTPAAGVEDAKSAVRWLRAHAREQGVDPDRIAAAGGSAGGHLAACTALTPGLDAAGEDLAVSSRPNALVLFNPVLRFTGAPELMRRIGDDAALGEAISPSRHVGKDAPPALILFGTADRLAPMGDEYVARARAAGARAELFTAEGAGHGFFNRPPWKVRTTDRMDEFLTSLGYLPRPD</sequence>
<evidence type="ECO:0000256" key="3">
    <source>
        <dbReference type="SAM" id="SignalP"/>
    </source>
</evidence>
<protein>
    <submittedName>
        <fullName evidence="5">Alpha/beta hydrolase</fullName>
    </submittedName>
</protein>
<dbReference type="SUPFAM" id="SSF53474">
    <property type="entry name" value="alpha/beta-Hydrolases"/>
    <property type="match status" value="1"/>
</dbReference>
<evidence type="ECO:0000313" key="5">
    <source>
        <dbReference type="EMBL" id="MDG3007500.1"/>
    </source>
</evidence>
<dbReference type="EMBL" id="JARRAG010000002">
    <property type="protein sequence ID" value="MDG3007500.1"/>
    <property type="molecule type" value="Genomic_DNA"/>
</dbReference>
<reference evidence="5 6" key="1">
    <citation type="submission" date="2023-03" db="EMBL/GenBank/DDBJ databases">
        <title>Paludisphaera mucosa sp. nov. a novel planctomycete from northern fen.</title>
        <authorList>
            <person name="Ivanova A."/>
        </authorList>
    </citation>
    <scope>NUCLEOTIDE SEQUENCE [LARGE SCALE GENOMIC DNA]</scope>
    <source>
        <strain evidence="5 6">Pla2</strain>
    </source>
</reference>
<keyword evidence="2 5" id="KW-0378">Hydrolase</keyword>
<dbReference type="InterPro" id="IPR050300">
    <property type="entry name" value="GDXG_lipolytic_enzyme"/>
</dbReference>
<keyword evidence="3" id="KW-0732">Signal</keyword>
<gene>
    <name evidence="5" type="ORF">PZE19_27365</name>
</gene>
<dbReference type="Proteomes" id="UP001216907">
    <property type="component" value="Unassembled WGS sequence"/>
</dbReference>